<feature type="domain" description="PRISE-like Rossmann-fold" evidence="1">
    <location>
        <begin position="49"/>
        <end position="408"/>
    </location>
</feature>
<reference evidence="2" key="1">
    <citation type="submission" date="2021-01" db="EMBL/GenBank/DDBJ databases">
        <title>Adiantum capillus-veneris genome.</title>
        <authorList>
            <person name="Fang Y."/>
            <person name="Liao Q."/>
        </authorList>
    </citation>
    <scope>NUCLEOTIDE SEQUENCE</scope>
    <source>
        <strain evidence="2">H3</strain>
        <tissue evidence="2">Leaf</tissue>
    </source>
</reference>
<protein>
    <recommendedName>
        <fullName evidence="1">PRISE-like Rossmann-fold domain-containing protein</fullName>
    </recommendedName>
</protein>
<comment type="caution">
    <text evidence="2">The sequence shown here is derived from an EMBL/GenBank/DDBJ whole genome shotgun (WGS) entry which is preliminary data.</text>
</comment>
<dbReference type="Pfam" id="PF22917">
    <property type="entry name" value="PRISE"/>
    <property type="match status" value="1"/>
</dbReference>
<dbReference type="AlphaFoldDB" id="A0A9D4VAF3"/>
<dbReference type="Proteomes" id="UP000886520">
    <property type="component" value="Chromosome 3"/>
</dbReference>
<dbReference type="GO" id="GO:0016627">
    <property type="term" value="F:oxidoreductase activity, acting on the CH-CH group of donors"/>
    <property type="evidence" value="ECO:0007669"/>
    <property type="project" value="UniProtKB-ARBA"/>
</dbReference>
<dbReference type="CDD" id="cd08948">
    <property type="entry name" value="5beta-POR_like_SDR_a"/>
    <property type="match status" value="1"/>
</dbReference>
<keyword evidence="3" id="KW-1185">Reference proteome</keyword>
<dbReference type="Gene3D" id="3.40.50.720">
    <property type="entry name" value="NAD(P)-binding Rossmann-like Domain"/>
    <property type="match status" value="1"/>
</dbReference>
<dbReference type="EMBL" id="JABFUD020000002">
    <property type="protein sequence ID" value="KAI5082875.1"/>
    <property type="molecule type" value="Genomic_DNA"/>
</dbReference>
<evidence type="ECO:0000313" key="3">
    <source>
        <dbReference type="Proteomes" id="UP000886520"/>
    </source>
</evidence>
<dbReference type="SUPFAM" id="SSF51735">
    <property type="entry name" value="NAD(P)-binding Rossmann-fold domains"/>
    <property type="match status" value="1"/>
</dbReference>
<dbReference type="OrthoDB" id="1731983at2759"/>
<proteinExistence type="predicted"/>
<sequence length="408" mass="46182">MIDPPTGMRNRTTNCSKKMGGWYSWWTGRIGFDESQGEIRDNGRPKVALVIGITGIVGTSLAKILPRSDAPGGPWKVYGVARRPQPRWFADAPIEYIQCDVLNEADTQEKITPLRDVTHLFWVVWVNRSTEERNCHDNGKMFQNVLDALLPNAPRLQHIVLQTGGKQYLGPFALAGKIPAHEPPFKEDMPRLPVPNFYYTLEDILFKTVKKKEGLTWSVHRPNAILGFSPWSLMNILGGLAVYAAICKHEGLPFRYPGNRATWEQFGDASDAELIAEQELWACLDPNGKNQAFNVSNGDVFNYKRVWHLLAGKFGLEVAPYNGQPISMKEVMKNKGPVWDAMVEEHDLVPTKLDDVGNWWFVDFTLNTPAPMISNPNKAKELGFLGFRNTETSIVHWVDKMRRKKIIP</sequence>
<dbReference type="PANTHER" id="PTHR32487">
    <property type="entry name" value="3-OXO-DELTA(4,5)-STEROID 5-BETA-REDUCTASE"/>
    <property type="match status" value="1"/>
</dbReference>
<evidence type="ECO:0000259" key="1">
    <source>
        <dbReference type="Pfam" id="PF22917"/>
    </source>
</evidence>
<organism evidence="2 3">
    <name type="scientific">Adiantum capillus-veneris</name>
    <name type="common">Maidenhair fern</name>
    <dbReference type="NCBI Taxonomy" id="13818"/>
    <lineage>
        <taxon>Eukaryota</taxon>
        <taxon>Viridiplantae</taxon>
        <taxon>Streptophyta</taxon>
        <taxon>Embryophyta</taxon>
        <taxon>Tracheophyta</taxon>
        <taxon>Polypodiopsida</taxon>
        <taxon>Polypodiidae</taxon>
        <taxon>Polypodiales</taxon>
        <taxon>Pteridineae</taxon>
        <taxon>Pteridaceae</taxon>
        <taxon>Vittarioideae</taxon>
        <taxon>Adiantum</taxon>
    </lineage>
</organism>
<accession>A0A9D4VAF3</accession>
<dbReference type="InterPro" id="IPR055222">
    <property type="entry name" value="PRISE-like_Rossmann-fold"/>
</dbReference>
<evidence type="ECO:0000313" key="2">
    <source>
        <dbReference type="EMBL" id="KAI5082875.1"/>
    </source>
</evidence>
<gene>
    <name evidence="2" type="ORF">GOP47_0002618</name>
</gene>
<name>A0A9D4VAF3_ADICA</name>
<dbReference type="PANTHER" id="PTHR32487:SF0">
    <property type="entry name" value="3-OXO-DELTA(4,5)-STEROID 5-BETA-REDUCTASE"/>
    <property type="match status" value="1"/>
</dbReference>
<dbReference type="InterPro" id="IPR036291">
    <property type="entry name" value="NAD(P)-bd_dom_sf"/>
</dbReference>